<dbReference type="EMBL" id="CP046171">
    <property type="protein sequence ID" value="QIS06167.1"/>
    <property type="molecule type" value="Genomic_DNA"/>
</dbReference>
<dbReference type="Proteomes" id="UP000501705">
    <property type="component" value="Chromosome"/>
</dbReference>
<evidence type="ECO:0000313" key="10">
    <source>
        <dbReference type="Proteomes" id="UP000501705"/>
    </source>
</evidence>
<keyword evidence="2 6" id="KW-0479">Metal-binding</keyword>
<dbReference type="InterPro" id="IPR014503">
    <property type="entry name" value="Clavaminate_syn-like"/>
</dbReference>
<evidence type="ECO:0000313" key="9">
    <source>
        <dbReference type="EMBL" id="QIS06167.1"/>
    </source>
</evidence>
<dbReference type="RefSeq" id="WP_167465215.1">
    <property type="nucleotide sequence ID" value="NZ_CP046171.1"/>
</dbReference>
<evidence type="ECO:0000256" key="3">
    <source>
        <dbReference type="ARBA" id="ARBA00023002"/>
    </source>
</evidence>
<keyword evidence="4 6" id="KW-0408">Iron</keyword>
<evidence type="ECO:0000259" key="8">
    <source>
        <dbReference type="Pfam" id="PF02668"/>
    </source>
</evidence>
<dbReference type="InterPro" id="IPR003819">
    <property type="entry name" value="TauD/TfdA-like"/>
</dbReference>
<dbReference type="SUPFAM" id="SSF51197">
    <property type="entry name" value="Clavaminate synthase-like"/>
    <property type="match status" value="1"/>
</dbReference>
<name>A0A6G9XZ93_NOCBR</name>
<evidence type="ECO:0000256" key="1">
    <source>
        <dbReference type="ARBA" id="ARBA00008425"/>
    </source>
</evidence>
<reference evidence="9 10" key="1">
    <citation type="journal article" date="2019" name="ACS Chem. Biol.">
        <title>Identification and Mobilization of a Cryptic Antibiotic Biosynthesis Gene Locus from a Human-Pathogenic Nocardia Isolate.</title>
        <authorList>
            <person name="Herisse M."/>
            <person name="Ishida K."/>
            <person name="Porter J.L."/>
            <person name="Howden B."/>
            <person name="Hertweck C."/>
            <person name="Stinear T.P."/>
            <person name="Pidot S.J."/>
        </authorList>
    </citation>
    <scope>NUCLEOTIDE SEQUENCE [LARGE SCALE GENOMIC DNA]</scope>
    <source>
        <strain evidence="9 10">AUSMDU00024985</strain>
    </source>
</reference>
<feature type="region of interest" description="Disordered" evidence="7">
    <location>
        <begin position="363"/>
        <end position="400"/>
    </location>
</feature>
<dbReference type="PIRSF" id="PIRSF019543">
    <property type="entry name" value="Clavaminate_syn"/>
    <property type="match status" value="1"/>
</dbReference>
<evidence type="ECO:0000256" key="6">
    <source>
        <dbReference type="PIRSR" id="PIRSR019543-2"/>
    </source>
</evidence>
<dbReference type="GO" id="GO:0016491">
    <property type="term" value="F:oxidoreductase activity"/>
    <property type="evidence" value="ECO:0007669"/>
    <property type="project" value="UniProtKB-KW"/>
</dbReference>
<feature type="compositionally biased region" description="Basic and acidic residues" evidence="7">
    <location>
        <begin position="376"/>
        <end position="400"/>
    </location>
</feature>
<protein>
    <submittedName>
        <fullName evidence="9">Iron hydroxylase</fullName>
    </submittedName>
</protein>
<dbReference type="Pfam" id="PF02668">
    <property type="entry name" value="TauD"/>
    <property type="match status" value="1"/>
</dbReference>
<feature type="binding site" evidence="5">
    <location>
        <position position="329"/>
    </location>
    <ligand>
        <name>2-oxoglutarate</name>
        <dbReference type="ChEBI" id="CHEBI:16810"/>
    </ligand>
</feature>
<dbReference type="Gene3D" id="3.60.130.10">
    <property type="entry name" value="Clavaminate synthase-like"/>
    <property type="match status" value="1"/>
</dbReference>
<evidence type="ECO:0000256" key="5">
    <source>
        <dbReference type="PIRSR" id="PIRSR019543-1"/>
    </source>
</evidence>
<gene>
    <name evidence="9" type="ORF">F5X71_31105</name>
</gene>
<evidence type="ECO:0000256" key="7">
    <source>
        <dbReference type="SAM" id="MobiDB-lite"/>
    </source>
</evidence>
<feature type="binding site" evidence="6">
    <location>
        <position position="179"/>
    </location>
    <ligand>
        <name>Fe cation</name>
        <dbReference type="ChEBI" id="CHEBI:24875"/>
    </ligand>
</feature>
<evidence type="ECO:0000256" key="4">
    <source>
        <dbReference type="ARBA" id="ARBA00023004"/>
    </source>
</evidence>
<feature type="binding site" evidence="5">
    <location>
        <position position="223"/>
    </location>
    <ligand>
        <name>2-oxoglutarate</name>
        <dbReference type="ChEBI" id="CHEBI:16810"/>
    </ligand>
</feature>
<dbReference type="AlphaFoldDB" id="A0A6G9XZ93"/>
<feature type="binding site" evidence="6">
    <location>
        <position position="311"/>
    </location>
    <ligand>
        <name>Fe cation</name>
        <dbReference type="ChEBI" id="CHEBI:24875"/>
    </ligand>
</feature>
<keyword evidence="3" id="KW-0560">Oxidoreductase</keyword>
<organism evidence="9 10">
    <name type="scientific">Nocardia brasiliensis</name>
    <dbReference type="NCBI Taxonomy" id="37326"/>
    <lineage>
        <taxon>Bacteria</taxon>
        <taxon>Bacillati</taxon>
        <taxon>Actinomycetota</taxon>
        <taxon>Actinomycetes</taxon>
        <taxon>Mycobacteriales</taxon>
        <taxon>Nocardiaceae</taxon>
        <taxon>Nocardia</taxon>
    </lineage>
</organism>
<feature type="binding site" evidence="5">
    <location>
        <position position="325"/>
    </location>
    <ligand>
        <name>2-oxoglutarate</name>
        <dbReference type="ChEBI" id="CHEBI:16810"/>
    </ligand>
</feature>
<feature type="compositionally biased region" description="Polar residues" evidence="7">
    <location>
        <begin position="166"/>
        <end position="175"/>
    </location>
</feature>
<feature type="region of interest" description="Disordered" evidence="7">
    <location>
        <begin position="155"/>
        <end position="175"/>
    </location>
</feature>
<dbReference type="InterPro" id="IPR042098">
    <property type="entry name" value="TauD-like_sf"/>
</dbReference>
<accession>A0A6G9XZ93</accession>
<feature type="binding site" evidence="6">
    <location>
        <position position="177"/>
    </location>
    <ligand>
        <name>Fe cation</name>
        <dbReference type="ChEBI" id="CHEBI:24875"/>
    </ligand>
</feature>
<comment type="similarity">
    <text evidence="1">Belongs to the clavaminate synthase family.</text>
</comment>
<proteinExistence type="inferred from homology"/>
<dbReference type="GO" id="GO:0005506">
    <property type="term" value="F:iron ion binding"/>
    <property type="evidence" value="ECO:0007669"/>
    <property type="project" value="InterPro"/>
</dbReference>
<evidence type="ECO:0000256" key="2">
    <source>
        <dbReference type="ARBA" id="ARBA00022723"/>
    </source>
</evidence>
<feature type="domain" description="TauD/TfdA-like" evidence="8">
    <location>
        <begin position="165"/>
        <end position="330"/>
    </location>
</feature>
<sequence>MKGVLSERKTLHPQDIERREFPAAAGRAVRELAREISTTLDATLPNPAETARTLTDPVLIAQIDARVGALPAEVRQVMRPPATAAGATIVSKLPLTDDELGPTPPSWREAAQWSGSPARRARSFELDLVMLLLARAAGEPFGWQGQQGGRLVNNILPSPGHEHEQSGASSKTLLSPHSEDAFHPARANLLMLGCLRNPDLVGTTVSSVRRVELNAEQRRVLSTPVLPILPDVSYGTGHERYSAPPLPTLWSSAGPDETTLRYDPAYTPLDDADATFRAAYARLTAELERVCVTAALCPGELLLVDNDVAVHGRVPFTARYDGTDRWLKRVNVRLPERPRRAEETDENGYGQRIVAPFRAAGSSAFVSGGRGPSRTDGSRADRPAGTERDEAHDRGSVEHT</sequence>